<dbReference type="PANTHER" id="PTHR10584">
    <property type="entry name" value="SUGAR KINASE"/>
    <property type="match status" value="1"/>
</dbReference>
<evidence type="ECO:0000256" key="2">
    <source>
        <dbReference type="ARBA" id="ARBA00022777"/>
    </source>
</evidence>
<feature type="domain" description="Carbohydrate kinase PfkB" evidence="3">
    <location>
        <begin position="60"/>
        <end position="344"/>
    </location>
</feature>
<dbReference type="RefSeq" id="WP_110576803.1">
    <property type="nucleotide sequence ID" value="NZ_QKLW01000008.1"/>
</dbReference>
<comment type="caution">
    <text evidence="4">The sequence shown here is derived from an EMBL/GenBank/DDBJ whole genome shotgun (WGS) entry which is preliminary data.</text>
</comment>
<dbReference type="InterPro" id="IPR036390">
    <property type="entry name" value="WH_DNA-bd_sf"/>
</dbReference>
<keyword evidence="5" id="KW-1185">Reference proteome</keyword>
<name>A0A318UT19_9GAMM</name>
<dbReference type="InterPro" id="IPR029056">
    <property type="entry name" value="Ribokinase-like"/>
</dbReference>
<sequence length="358" mass="38928">MKDQTSRVYEAIKLDPLASQQALADRLNMSRESVAGHIMQLTRQGYILGKGYLLAEQNTYVVIGGANVDIHGRSTTDLKAYDSNPGTINQSPGGVGRNIAENLARLGENVHLLAPIGLDQRGDWLIEQTRMSGVDMHHVLRIDTLPTGTYLAINNDNGELQAAIADMRIIDTLDQQKLSSKLSLLQSAYRIIVDANLSADVISWLSQQTLSTRFIADAVSTAKAPRLRPILSQLALLKVNQDEARAILNCDETDPEKLAKALLDSGVEEVLLSLGSQGVLFFSATECQRKACHPSTPVSDSGAGDALLAGYLSARQQNKDLDQSLSFALACAAMTLESPYANHPELTIQHVTQWIEKL</sequence>
<evidence type="ECO:0000313" key="5">
    <source>
        <dbReference type="Proteomes" id="UP000247551"/>
    </source>
</evidence>
<dbReference type="GO" id="GO:0016301">
    <property type="term" value="F:kinase activity"/>
    <property type="evidence" value="ECO:0007669"/>
    <property type="project" value="UniProtKB-KW"/>
</dbReference>
<dbReference type="CDD" id="cd01941">
    <property type="entry name" value="YeiC_kinase_like"/>
    <property type="match status" value="1"/>
</dbReference>
<dbReference type="InterPro" id="IPR011611">
    <property type="entry name" value="PfkB_dom"/>
</dbReference>
<evidence type="ECO:0000313" key="4">
    <source>
        <dbReference type="EMBL" id="PYF79534.1"/>
    </source>
</evidence>
<evidence type="ECO:0000256" key="1">
    <source>
        <dbReference type="ARBA" id="ARBA00022679"/>
    </source>
</evidence>
<dbReference type="Gene3D" id="3.40.1190.20">
    <property type="match status" value="1"/>
</dbReference>
<dbReference type="SUPFAM" id="SSF53613">
    <property type="entry name" value="Ribokinase-like"/>
    <property type="match status" value="1"/>
</dbReference>
<dbReference type="Pfam" id="PF00294">
    <property type="entry name" value="PfkB"/>
    <property type="match status" value="1"/>
</dbReference>
<dbReference type="SUPFAM" id="SSF46785">
    <property type="entry name" value="Winged helix' DNA-binding domain"/>
    <property type="match status" value="1"/>
</dbReference>
<dbReference type="InterPro" id="IPR002173">
    <property type="entry name" value="Carboh/pur_kinase_PfkB_CS"/>
</dbReference>
<keyword evidence="1" id="KW-0808">Transferase</keyword>
<dbReference type="EMBL" id="QKLW01000008">
    <property type="protein sequence ID" value="PYF79534.1"/>
    <property type="molecule type" value="Genomic_DNA"/>
</dbReference>
<dbReference type="AlphaFoldDB" id="A0A318UT19"/>
<gene>
    <name evidence="4" type="ORF">DFP75_10857</name>
</gene>
<dbReference type="Proteomes" id="UP000247551">
    <property type="component" value="Unassembled WGS sequence"/>
</dbReference>
<evidence type="ECO:0000259" key="3">
    <source>
        <dbReference type="Pfam" id="PF00294"/>
    </source>
</evidence>
<dbReference type="PANTHER" id="PTHR10584:SF166">
    <property type="entry name" value="RIBOKINASE"/>
    <property type="match status" value="1"/>
</dbReference>
<keyword evidence="2 4" id="KW-0418">Kinase</keyword>
<accession>A0A318UT19</accession>
<organism evidence="4 5">
    <name type="scientific">Marinomonas alcarazii</name>
    <dbReference type="NCBI Taxonomy" id="491949"/>
    <lineage>
        <taxon>Bacteria</taxon>
        <taxon>Pseudomonadati</taxon>
        <taxon>Pseudomonadota</taxon>
        <taxon>Gammaproteobacteria</taxon>
        <taxon>Oceanospirillales</taxon>
        <taxon>Oceanospirillaceae</taxon>
        <taxon>Marinomonas</taxon>
    </lineage>
</organism>
<protein>
    <submittedName>
        <fullName evidence="4">Pseudouridine kinase</fullName>
    </submittedName>
</protein>
<dbReference type="Pfam" id="PF13412">
    <property type="entry name" value="HTH_24"/>
    <property type="match status" value="1"/>
</dbReference>
<proteinExistence type="predicted"/>
<dbReference type="PROSITE" id="PS00583">
    <property type="entry name" value="PFKB_KINASES_1"/>
    <property type="match status" value="1"/>
</dbReference>
<reference evidence="4 5" key="1">
    <citation type="submission" date="2018-06" db="EMBL/GenBank/DDBJ databases">
        <title>Genomic Encyclopedia of Type Strains, Phase III (KMG-III): the genomes of soil and plant-associated and newly described type strains.</title>
        <authorList>
            <person name="Whitman W."/>
        </authorList>
    </citation>
    <scope>NUCLEOTIDE SEQUENCE [LARGE SCALE GENOMIC DNA]</scope>
    <source>
        <strain evidence="4 5">CECT 7730</strain>
    </source>
</reference>